<feature type="compositionally biased region" description="Basic residues" evidence="1">
    <location>
        <begin position="57"/>
        <end position="66"/>
    </location>
</feature>
<accession>A0A9J5WL25</accession>
<evidence type="ECO:0000256" key="1">
    <source>
        <dbReference type="SAM" id="MobiDB-lite"/>
    </source>
</evidence>
<evidence type="ECO:0000313" key="3">
    <source>
        <dbReference type="Proteomes" id="UP000824120"/>
    </source>
</evidence>
<evidence type="ECO:0000313" key="2">
    <source>
        <dbReference type="EMBL" id="KAG5576595.1"/>
    </source>
</evidence>
<feature type="region of interest" description="Disordered" evidence="1">
    <location>
        <begin position="45"/>
        <end position="76"/>
    </location>
</feature>
<dbReference type="OrthoDB" id="1306281at2759"/>
<reference evidence="2 3" key="1">
    <citation type="submission" date="2020-09" db="EMBL/GenBank/DDBJ databases">
        <title>De no assembly of potato wild relative species, Solanum commersonii.</title>
        <authorList>
            <person name="Cho K."/>
        </authorList>
    </citation>
    <scope>NUCLEOTIDE SEQUENCE [LARGE SCALE GENOMIC DNA]</scope>
    <source>
        <strain evidence="2">LZ3.2</strain>
        <tissue evidence="2">Leaf</tissue>
    </source>
</reference>
<dbReference type="EMBL" id="JACXVP010000011">
    <property type="protein sequence ID" value="KAG5576595.1"/>
    <property type="molecule type" value="Genomic_DNA"/>
</dbReference>
<dbReference type="AlphaFoldDB" id="A0A9J5WL25"/>
<gene>
    <name evidence="2" type="ORF">H5410_056729</name>
</gene>
<protein>
    <submittedName>
        <fullName evidence="2">Uncharacterized protein</fullName>
    </submittedName>
</protein>
<dbReference type="Proteomes" id="UP000824120">
    <property type="component" value="Chromosome 11"/>
</dbReference>
<name>A0A9J5WL25_SOLCO</name>
<sequence>MALEAGLSPTNAYAVDIGDDFLEEDEEEEENILAICFDKVARDGDISQRQQRSGSEKRKKKTHGRQHSWYGKVLGS</sequence>
<proteinExistence type="predicted"/>
<keyword evidence="3" id="KW-1185">Reference proteome</keyword>
<comment type="caution">
    <text evidence="2">The sequence shown here is derived from an EMBL/GenBank/DDBJ whole genome shotgun (WGS) entry which is preliminary data.</text>
</comment>
<organism evidence="2 3">
    <name type="scientific">Solanum commersonii</name>
    <name type="common">Commerson's wild potato</name>
    <name type="synonym">Commerson's nightshade</name>
    <dbReference type="NCBI Taxonomy" id="4109"/>
    <lineage>
        <taxon>Eukaryota</taxon>
        <taxon>Viridiplantae</taxon>
        <taxon>Streptophyta</taxon>
        <taxon>Embryophyta</taxon>
        <taxon>Tracheophyta</taxon>
        <taxon>Spermatophyta</taxon>
        <taxon>Magnoliopsida</taxon>
        <taxon>eudicotyledons</taxon>
        <taxon>Gunneridae</taxon>
        <taxon>Pentapetalae</taxon>
        <taxon>asterids</taxon>
        <taxon>lamiids</taxon>
        <taxon>Solanales</taxon>
        <taxon>Solanaceae</taxon>
        <taxon>Solanoideae</taxon>
        <taxon>Solaneae</taxon>
        <taxon>Solanum</taxon>
    </lineage>
</organism>